<keyword evidence="4" id="KW-1185">Reference proteome</keyword>
<protein>
    <submittedName>
        <fullName evidence="3">Uncharacterized protein</fullName>
    </submittedName>
</protein>
<reference evidence="3 4" key="1">
    <citation type="submission" date="2016-04" db="EMBL/GenBank/DDBJ databases">
        <title>Complete genome sequence of Pseudomonas sp. LAB-08 isolated from TCE contaminated aquifer soil.</title>
        <authorList>
            <person name="Dohra H."/>
            <person name="Suzuki K."/>
            <person name="Fatma A."/>
            <person name="Inuzuka Y."/>
            <person name="Honjo M."/>
            <person name="Tashiro Y."/>
            <person name="Futamata H."/>
        </authorList>
    </citation>
    <scope>NUCLEOTIDE SEQUENCE [LARGE SCALE GENOMIC DNA]</scope>
    <source>
        <strain evidence="3 4">LAB-08</strain>
    </source>
</reference>
<evidence type="ECO:0000256" key="2">
    <source>
        <dbReference type="SAM" id="SignalP"/>
    </source>
</evidence>
<dbReference type="RefSeq" id="WP_096512520.1">
    <property type="nucleotide sequence ID" value="NZ_AP017423.2"/>
</dbReference>
<dbReference type="EMBL" id="AP017423">
    <property type="protein sequence ID" value="BCX67213.1"/>
    <property type="molecule type" value="Genomic_DNA"/>
</dbReference>
<organism evidence="3 4">
    <name type="scientific">Pseudomonas izuensis</name>
    <dbReference type="NCBI Taxonomy" id="2684212"/>
    <lineage>
        <taxon>Bacteria</taxon>
        <taxon>Pseudomonadati</taxon>
        <taxon>Pseudomonadota</taxon>
        <taxon>Gammaproteobacteria</taxon>
        <taxon>Pseudomonadales</taxon>
        <taxon>Pseudomonadaceae</taxon>
        <taxon>Pseudomonas</taxon>
    </lineage>
</organism>
<dbReference type="Proteomes" id="UP000218595">
    <property type="component" value="Chromosome"/>
</dbReference>
<keyword evidence="2" id="KW-0732">Signal</keyword>
<sequence length="90" mass="9168">MTNKRATALTLAGLLSFCPLFALAVEKTGASAVPPAALPGVNQGGTEAKEDKADKKGEEASGANSGADAETLERDAESKDDGSKQSRDEC</sequence>
<evidence type="ECO:0000313" key="3">
    <source>
        <dbReference type="EMBL" id="BCX67213.1"/>
    </source>
</evidence>
<feature type="compositionally biased region" description="Basic and acidic residues" evidence="1">
    <location>
        <begin position="71"/>
        <end position="90"/>
    </location>
</feature>
<gene>
    <name evidence="3" type="ORF">LAB08_R18470</name>
</gene>
<evidence type="ECO:0000313" key="4">
    <source>
        <dbReference type="Proteomes" id="UP000218595"/>
    </source>
</evidence>
<proteinExistence type="predicted"/>
<feature type="compositionally biased region" description="Basic and acidic residues" evidence="1">
    <location>
        <begin position="47"/>
        <end position="59"/>
    </location>
</feature>
<feature type="signal peptide" evidence="2">
    <location>
        <begin position="1"/>
        <end position="24"/>
    </location>
</feature>
<accession>A0ABM7RPP2</accession>
<evidence type="ECO:0000256" key="1">
    <source>
        <dbReference type="SAM" id="MobiDB-lite"/>
    </source>
</evidence>
<name>A0ABM7RPP2_9PSED</name>
<feature type="region of interest" description="Disordered" evidence="1">
    <location>
        <begin position="31"/>
        <end position="90"/>
    </location>
</feature>
<feature type="chain" id="PRO_5045156076" evidence="2">
    <location>
        <begin position="25"/>
        <end position="90"/>
    </location>
</feature>